<dbReference type="Pfam" id="PF01170">
    <property type="entry name" value="UPF0020"/>
    <property type="match status" value="1"/>
</dbReference>
<dbReference type="Proteomes" id="UP000050865">
    <property type="component" value="Unassembled WGS sequence"/>
</dbReference>
<evidence type="ECO:0000313" key="6">
    <source>
        <dbReference type="Proteomes" id="UP000050865"/>
    </source>
</evidence>
<dbReference type="GO" id="GO:0070043">
    <property type="term" value="F:rRNA (guanine-N7-)-methyltransferase activity"/>
    <property type="evidence" value="ECO:0007669"/>
    <property type="project" value="TreeGrafter"/>
</dbReference>
<dbReference type="Gene3D" id="3.40.50.150">
    <property type="entry name" value="Vaccinia Virus protein VP39"/>
    <property type="match status" value="1"/>
</dbReference>
<evidence type="ECO:0000256" key="1">
    <source>
        <dbReference type="ARBA" id="ARBA00022603"/>
    </source>
</evidence>
<dbReference type="PANTHER" id="PTHR47313">
    <property type="entry name" value="RIBOSOMAL RNA LARGE SUBUNIT METHYLTRANSFERASE K/L"/>
    <property type="match status" value="1"/>
</dbReference>
<keyword evidence="3" id="KW-0694">RNA-binding</keyword>
<keyword evidence="2 5" id="KW-0808">Transferase</keyword>
<reference evidence="5 6" key="1">
    <citation type="journal article" date="2015" name="Genome Announc.">
        <title>Expanding the biotechnology potential of lactobacilli through comparative genomics of 213 strains and associated genera.</title>
        <authorList>
            <person name="Sun Z."/>
            <person name="Harris H.M."/>
            <person name="McCann A."/>
            <person name="Guo C."/>
            <person name="Argimon S."/>
            <person name="Zhang W."/>
            <person name="Yang X."/>
            <person name="Jeffery I.B."/>
            <person name="Cooney J.C."/>
            <person name="Kagawa T.F."/>
            <person name="Liu W."/>
            <person name="Song Y."/>
            <person name="Salvetti E."/>
            <person name="Wrobel A."/>
            <person name="Rasinkangas P."/>
            <person name="Parkhill J."/>
            <person name="Rea M.C."/>
            <person name="O'Sullivan O."/>
            <person name="Ritari J."/>
            <person name="Douillard F.P."/>
            <person name="Paul Ross R."/>
            <person name="Yang R."/>
            <person name="Briner A.E."/>
            <person name="Felis G.E."/>
            <person name="de Vos W.M."/>
            <person name="Barrangou R."/>
            <person name="Klaenhammer T.R."/>
            <person name="Caufield P.W."/>
            <person name="Cui Y."/>
            <person name="Zhang H."/>
            <person name="O'Toole P.W."/>
        </authorList>
    </citation>
    <scope>NUCLEOTIDE SEQUENCE [LARGE SCALE GENOMIC DNA]</scope>
    <source>
        <strain evidence="5 6">DSM 22697</strain>
    </source>
</reference>
<comment type="caution">
    <text evidence="5">The sequence shown here is derived from an EMBL/GenBank/DDBJ whole genome shotgun (WGS) entry which is preliminary data.</text>
</comment>
<dbReference type="STRING" id="1423730.FC75_GL000393"/>
<dbReference type="PATRIC" id="fig|1423730.4.peg.412"/>
<dbReference type="SMART" id="SM00981">
    <property type="entry name" value="THUMP"/>
    <property type="match status" value="1"/>
</dbReference>
<dbReference type="PANTHER" id="PTHR47313:SF1">
    <property type="entry name" value="RIBOSOMAL RNA LARGE SUBUNIT METHYLTRANSFERASE K_L"/>
    <property type="match status" value="1"/>
</dbReference>
<evidence type="ECO:0000313" key="5">
    <source>
        <dbReference type="EMBL" id="KRN25479.1"/>
    </source>
</evidence>
<dbReference type="Pfam" id="PF22020">
    <property type="entry name" value="RlmL_1st"/>
    <property type="match status" value="1"/>
</dbReference>
<gene>
    <name evidence="5" type="ORF">FC75_GL000393</name>
</gene>
<keyword evidence="6" id="KW-1185">Reference proteome</keyword>
<dbReference type="CDD" id="cd11715">
    <property type="entry name" value="THUMP_AdoMetMT"/>
    <property type="match status" value="1"/>
</dbReference>
<dbReference type="GO" id="GO:0008990">
    <property type="term" value="F:rRNA (guanine-N2-)-methyltransferase activity"/>
    <property type="evidence" value="ECO:0007669"/>
    <property type="project" value="TreeGrafter"/>
</dbReference>
<dbReference type="InterPro" id="IPR029063">
    <property type="entry name" value="SAM-dependent_MTases_sf"/>
</dbReference>
<protein>
    <submittedName>
        <fullName evidence="5">Site-specific DNA-methyltransferase</fullName>
    </submittedName>
</protein>
<keyword evidence="1 5" id="KW-0489">Methyltransferase</keyword>
<dbReference type="AlphaFoldDB" id="A0A0R2FK22"/>
<dbReference type="PROSITE" id="PS51165">
    <property type="entry name" value="THUMP"/>
    <property type="match status" value="1"/>
</dbReference>
<dbReference type="InterPro" id="IPR000241">
    <property type="entry name" value="RlmKL-like_Mtase"/>
</dbReference>
<sequence>MTQPLFWGNIEATEKETIMQYKLLATMASGLEALTAREIRDLGFDEQTDNGKVYFQGDEKAIAKANVWLRTADRVKIIVGQFTATTFDELFEGVKALPWDQYLPLDAAFPVEGRSVRSKLHSEPDVQAITKKAIVDKLATVYHRRGRLAETGKTYPLEVSILRDVATLTIDTTGPSLFKRGYRIAKGEAPLKENFAAALVMLTNWHPDMPFVDPTTGSGTIPIETALWGLNIAPGLQRHFAFENFAFMAPQVLQDVKDEALDAADFDRELDIQGFDLDPKMIEIAQENAKQAGLGQTIRFKQLAVKDNRLDNDQHGVLVSNPPYGKRLGELDAARTLYREMGQVYGDLTNWSRYILTADLEFEKAFGHKATKRRKLYNGTIRTDYFQFWAQRRH</sequence>
<organism evidence="5 6">
    <name type="scientific">Lacticaseibacillus camelliae DSM 22697 = JCM 13995</name>
    <dbReference type="NCBI Taxonomy" id="1423730"/>
    <lineage>
        <taxon>Bacteria</taxon>
        <taxon>Bacillati</taxon>
        <taxon>Bacillota</taxon>
        <taxon>Bacilli</taxon>
        <taxon>Lactobacillales</taxon>
        <taxon>Lactobacillaceae</taxon>
        <taxon>Lacticaseibacillus</taxon>
    </lineage>
</organism>
<feature type="domain" description="THUMP" evidence="4">
    <location>
        <begin position="61"/>
        <end position="172"/>
    </location>
</feature>
<dbReference type="EMBL" id="AYZJ01000010">
    <property type="protein sequence ID" value="KRN25479.1"/>
    <property type="molecule type" value="Genomic_DNA"/>
</dbReference>
<evidence type="ECO:0000256" key="3">
    <source>
        <dbReference type="PROSITE-ProRule" id="PRU00529"/>
    </source>
</evidence>
<dbReference type="Gene3D" id="3.30.2130.30">
    <property type="match status" value="1"/>
</dbReference>
<dbReference type="Pfam" id="PF02926">
    <property type="entry name" value="THUMP"/>
    <property type="match status" value="1"/>
</dbReference>
<proteinExistence type="predicted"/>
<evidence type="ECO:0000259" key="4">
    <source>
        <dbReference type="PROSITE" id="PS51165"/>
    </source>
</evidence>
<accession>A0A0R2FK22</accession>
<dbReference type="GO" id="GO:0003723">
    <property type="term" value="F:RNA binding"/>
    <property type="evidence" value="ECO:0007669"/>
    <property type="project" value="UniProtKB-UniRule"/>
</dbReference>
<dbReference type="SUPFAM" id="SSF53335">
    <property type="entry name" value="S-adenosyl-L-methionine-dependent methyltransferases"/>
    <property type="match status" value="1"/>
</dbReference>
<name>A0A0R2FK22_9LACO</name>
<dbReference type="PROSITE" id="PS00092">
    <property type="entry name" value="N6_MTASE"/>
    <property type="match status" value="1"/>
</dbReference>
<dbReference type="InterPro" id="IPR054170">
    <property type="entry name" value="RlmL_1st"/>
</dbReference>
<evidence type="ECO:0000256" key="2">
    <source>
        <dbReference type="ARBA" id="ARBA00022679"/>
    </source>
</evidence>
<dbReference type="InterPro" id="IPR002052">
    <property type="entry name" value="DNA_methylase_N6_adenine_CS"/>
</dbReference>
<dbReference type="InterPro" id="IPR004114">
    <property type="entry name" value="THUMP_dom"/>
</dbReference>